<feature type="domain" description="DUF8175" evidence="2">
    <location>
        <begin position="53"/>
        <end position="240"/>
    </location>
</feature>
<gene>
    <name evidence="3" type="ORF">GA0070213_10151</name>
</gene>
<reference evidence="4" key="1">
    <citation type="submission" date="2016-06" db="EMBL/GenBank/DDBJ databases">
        <authorList>
            <person name="Varghese N."/>
            <person name="Submissions Spin"/>
        </authorList>
    </citation>
    <scope>NUCLEOTIDE SEQUENCE [LARGE SCALE GENOMIC DNA]</scope>
    <source>
        <strain evidence="4">DSM 45647</strain>
    </source>
</reference>
<evidence type="ECO:0000313" key="3">
    <source>
        <dbReference type="EMBL" id="SCG33869.1"/>
    </source>
</evidence>
<evidence type="ECO:0000256" key="1">
    <source>
        <dbReference type="SAM" id="Phobius"/>
    </source>
</evidence>
<dbReference type="STRING" id="745366.GA0070213_10151"/>
<dbReference type="Pfam" id="PF26526">
    <property type="entry name" value="DUF8175"/>
    <property type="match status" value="1"/>
</dbReference>
<dbReference type="AlphaFoldDB" id="A0A1C5GJD6"/>
<keyword evidence="1" id="KW-1133">Transmembrane helix</keyword>
<keyword evidence="1" id="KW-0812">Transmembrane</keyword>
<evidence type="ECO:0000259" key="2">
    <source>
        <dbReference type="Pfam" id="PF26526"/>
    </source>
</evidence>
<organism evidence="3 4">
    <name type="scientific">Micromonospora humi</name>
    <dbReference type="NCBI Taxonomy" id="745366"/>
    <lineage>
        <taxon>Bacteria</taxon>
        <taxon>Bacillati</taxon>
        <taxon>Actinomycetota</taxon>
        <taxon>Actinomycetes</taxon>
        <taxon>Micromonosporales</taxon>
        <taxon>Micromonosporaceae</taxon>
        <taxon>Micromonospora</taxon>
    </lineage>
</organism>
<proteinExistence type="predicted"/>
<dbReference type="Proteomes" id="UP000199360">
    <property type="component" value="Unassembled WGS sequence"/>
</dbReference>
<sequence>MRARHVPEPAEDGPFWRHRRWQVSAGFLVLALCAGIGAALYGGGDVGSRAAPPAGPTIGGLAPDGSRPQGCRTVDTAQPIPTAAPDDVTWRPVNGAQTPFSASAGPLRSTGPLRWCFAHTPMGAVLAVHTISRQMSGPDWRVVSGQQLVPGLGRDYFDAMRESLPEDGPPQTANRLAGFLVVRYTPRTAVVRVLVRQATARYFSVDYTADWNGVDWRLRPLNSGGLYGPVTPVLSLAGFVLWNEAGHG</sequence>
<dbReference type="RefSeq" id="WP_091055299.1">
    <property type="nucleotide sequence ID" value="NZ_FMDM01000001.1"/>
</dbReference>
<dbReference type="InterPro" id="IPR058488">
    <property type="entry name" value="DUF8175"/>
</dbReference>
<dbReference type="OrthoDB" id="4428031at2"/>
<protein>
    <recommendedName>
        <fullName evidence="2">DUF8175 domain-containing protein</fullName>
    </recommendedName>
</protein>
<feature type="transmembrane region" description="Helical" evidence="1">
    <location>
        <begin position="21"/>
        <end position="42"/>
    </location>
</feature>
<evidence type="ECO:0000313" key="4">
    <source>
        <dbReference type="Proteomes" id="UP000199360"/>
    </source>
</evidence>
<name>A0A1C5GJD6_9ACTN</name>
<dbReference type="EMBL" id="FMDM01000001">
    <property type="protein sequence ID" value="SCG33869.1"/>
    <property type="molecule type" value="Genomic_DNA"/>
</dbReference>
<keyword evidence="1" id="KW-0472">Membrane</keyword>
<accession>A0A1C5GJD6</accession>
<keyword evidence="4" id="KW-1185">Reference proteome</keyword>